<feature type="domain" description="Peptidase S54 rhomboid" evidence="8">
    <location>
        <begin position="82"/>
        <end position="220"/>
    </location>
</feature>
<dbReference type="Gene3D" id="1.20.1540.10">
    <property type="entry name" value="Rhomboid-like"/>
    <property type="match status" value="1"/>
</dbReference>
<evidence type="ECO:0000256" key="3">
    <source>
        <dbReference type="ARBA" id="ARBA00022692"/>
    </source>
</evidence>
<evidence type="ECO:0000259" key="8">
    <source>
        <dbReference type="Pfam" id="PF01694"/>
    </source>
</evidence>
<dbReference type="EMBL" id="UINC01067578">
    <property type="protein sequence ID" value="SVB99372.1"/>
    <property type="molecule type" value="Genomic_DNA"/>
</dbReference>
<feature type="transmembrane region" description="Helical" evidence="7">
    <location>
        <begin position="170"/>
        <end position="195"/>
    </location>
</feature>
<name>A0A382IJF1_9ZZZZ</name>
<feature type="transmembrane region" description="Helical" evidence="7">
    <location>
        <begin position="143"/>
        <end position="163"/>
    </location>
</feature>
<dbReference type="GO" id="GO:0004252">
    <property type="term" value="F:serine-type endopeptidase activity"/>
    <property type="evidence" value="ECO:0007669"/>
    <property type="project" value="InterPro"/>
</dbReference>
<organism evidence="9">
    <name type="scientific">marine metagenome</name>
    <dbReference type="NCBI Taxonomy" id="408172"/>
    <lineage>
        <taxon>unclassified sequences</taxon>
        <taxon>metagenomes</taxon>
        <taxon>ecological metagenomes</taxon>
    </lineage>
</organism>
<evidence type="ECO:0000256" key="4">
    <source>
        <dbReference type="ARBA" id="ARBA00022801"/>
    </source>
</evidence>
<dbReference type="PANTHER" id="PTHR43731:SF14">
    <property type="entry name" value="PRESENILIN-ASSOCIATED RHOMBOID-LIKE PROTEIN, MITOCHONDRIAL"/>
    <property type="match status" value="1"/>
</dbReference>
<keyword evidence="6 7" id="KW-0472">Membrane</keyword>
<sequence length="221" mass="23916">MLLPLSDDNPTARAPVVTIALIVMNTAVFLYQLMLSHASENMFVFQTGAIPYELTNLVSRAQIPIPGTAQTYPPALLPFPLTLFSSMFVHGGFVHAGSNMLYLWIFGNNIEDAMGHGRFLVFYLLSGLAASMVHVVSEPASTIPMIGASGAIAGILGAYFVLFPHAKIKTFLFIFIIIQVIQIPAVVMLGFWFLMQIVNSGSGGGVAWYAHIGGFLFGLFL</sequence>
<evidence type="ECO:0000256" key="5">
    <source>
        <dbReference type="ARBA" id="ARBA00022989"/>
    </source>
</evidence>
<dbReference type="InterPro" id="IPR035952">
    <property type="entry name" value="Rhomboid-like_sf"/>
</dbReference>
<dbReference type="AlphaFoldDB" id="A0A382IJF1"/>
<keyword evidence="3 7" id="KW-0812">Transmembrane</keyword>
<feature type="non-terminal residue" evidence="9">
    <location>
        <position position="221"/>
    </location>
</feature>
<reference evidence="9" key="1">
    <citation type="submission" date="2018-05" db="EMBL/GenBank/DDBJ databases">
        <authorList>
            <person name="Lanie J.A."/>
            <person name="Ng W.-L."/>
            <person name="Kazmierczak K.M."/>
            <person name="Andrzejewski T.M."/>
            <person name="Davidsen T.M."/>
            <person name="Wayne K.J."/>
            <person name="Tettelin H."/>
            <person name="Glass J.I."/>
            <person name="Rusch D."/>
            <person name="Podicherti R."/>
            <person name="Tsui H.-C.T."/>
            <person name="Winkler M.E."/>
        </authorList>
    </citation>
    <scope>NUCLEOTIDE SEQUENCE</scope>
</reference>
<evidence type="ECO:0000256" key="7">
    <source>
        <dbReference type="SAM" id="Phobius"/>
    </source>
</evidence>
<evidence type="ECO:0000256" key="6">
    <source>
        <dbReference type="ARBA" id="ARBA00023136"/>
    </source>
</evidence>
<feature type="transmembrane region" description="Helical" evidence="7">
    <location>
        <begin position="87"/>
        <end position="107"/>
    </location>
</feature>
<feature type="transmembrane region" description="Helical" evidence="7">
    <location>
        <begin position="119"/>
        <end position="137"/>
    </location>
</feature>
<evidence type="ECO:0000313" key="9">
    <source>
        <dbReference type="EMBL" id="SVB99372.1"/>
    </source>
</evidence>
<proteinExistence type="inferred from homology"/>
<comment type="subcellular location">
    <subcellularLocation>
        <location evidence="1">Membrane</location>
        <topology evidence="1">Multi-pass membrane protein</topology>
    </subcellularLocation>
</comment>
<keyword evidence="4" id="KW-0378">Hydrolase</keyword>
<evidence type="ECO:0000256" key="1">
    <source>
        <dbReference type="ARBA" id="ARBA00004141"/>
    </source>
</evidence>
<feature type="transmembrane region" description="Helical" evidence="7">
    <location>
        <begin position="12"/>
        <end position="34"/>
    </location>
</feature>
<accession>A0A382IJF1</accession>
<gene>
    <name evidence="9" type="ORF">METZ01_LOCUS252226</name>
</gene>
<dbReference type="FunFam" id="1.20.1540.10:FF:000027">
    <property type="entry name" value="Rhomboid family intramembrane serine protease"/>
    <property type="match status" value="1"/>
</dbReference>
<dbReference type="GO" id="GO:0016020">
    <property type="term" value="C:membrane"/>
    <property type="evidence" value="ECO:0007669"/>
    <property type="project" value="UniProtKB-SubCell"/>
</dbReference>
<keyword evidence="5 7" id="KW-1133">Transmembrane helix</keyword>
<dbReference type="InterPro" id="IPR050925">
    <property type="entry name" value="Rhomboid_protease_S54"/>
</dbReference>
<comment type="similarity">
    <text evidence="2">Belongs to the peptidase S54 family.</text>
</comment>
<protein>
    <recommendedName>
        <fullName evidence="8">Peptidase S54 rhomboid domain-containing protein</fullName>
    </recommendedName>
</protein>
<dbReference type="Pfam" id="PF01694">
    <property type="entry name" value="Rhomboid"/>
    <property type="match status" value="1"/>
</dbReference>
<dbReference type="PANTHER" id="PTHR43731">
    <property type="entry name" value="RHOMBOID PROTEASE"/>
    <property type="match status" value="1"/>
</dbReference>
<evidence type="ECO:0000256" key="2">
    <source>
        <dbReference type="ARBA" id="ARBA00009045"/>
    </source>
</evidence>
<dbReference type="SUPFAM" id="SSF144091">
    <property type="entry name" value="Rhomboid-like"/>
    <property type="match status" value="1"/>
</dbReference>
<feature type="transmembrane region" description="Helical" evidence="7">
    <location>
        <begin position="201"/>
        <end position="220"/>
    </location>
</feature>
<dbReference type="InterPro" id="IPR022764">
    <property type="entry name" value="Peptidase_S54_rhomboid_dom"/>
</dbReference>